<gene>
    <name evidence="7" type="ORF">B0T10DRAFT_493116</name>
</gene>
<evidence type="ECO:0000259" key="6">
    <source>
        <dbReference type="PROSITE" id="PS50048"/>
    </source>
</evidence>
<evidence type="ECO:0000313" key="8">
    <source>
        <dbReference type="Proteomes" id="UP000777438"/>
    </source>
</evidence>
<keyword evidence="8" id="KW-1185">Reference proteome</keyword>
<dbReference type="InterPro" id="IPR036864">
    <property type="entry name" value="Zn2-C6_fun-type_DNA-bd_sf"/>
</dbReference>
<dbReference type="GO" id="GO:0003677">
    <property type="term" value="F:DNA binding"/>
    <property type="evidence" value="ECO:0007669"/>
    <property type="project" value="InterPro"/>
</dbReference>
<dbReference type="AlphaFoldDB" id="A0A9P8W1M1"/>
<evidence type="ECO:0000256" key="1">
    <source>
        <dbReference type="ARBA" id="ARBA00004123"/>
    </source>
</evidence>
<dbReference type="InterPro" id="IPR050815">
    <property type="entry name" value="TF_fung"/>
</dbReference>
<keyword evidence="3" id="KW-0805">Transcription regulation</keyword>
<reference evidence="7 8" key="1">
    <citation type="journal article" date="2021" name="Nat. Commun.">
        <title>Genetic determinants of endophytism in the Arabidopsis root mycobiome.</title>
        <authorList>
            <person name="Mesny F."/>
            <person name="Miyauchi S."/>
            <person name="Thiergart T."/>
            <person name="Pickel B."/>
            <person name="Atanasova L."/>
            <person name="Karlsson M."/>
            <person name="Huettel B."/>
            <person name="Barry K.W."/>
            <person name="Haridas S."/>
            <person name="Chen C."/>
            <person name="Bauer D."/>
            <person name="Andreopoulos W."/>
            <person name="Pangilinan J."/>
            <person name="LaButti K."/>
            <person name="Riley R."/>
            <person name="Lipzen A."/>
            <person name="Clum A."/>
            <person name="Drula E."/>
            <person name="Henrissat B."/>
            <person name="Kohler A."/>
            <person name="Grigoriev I.V."/>
            <person name="Martin F.M."/>
            <person name="Hacquard S."/>
        </authorList>
    </citation>
    <scope>NUCLEOTIDE SEQUENCE [LARGE SCALE GENOMIC DNA]</scope>
    <source>
        <strain evidence="7 8">MPI-CAGE-CH-0241</strain>
    </source>
</reference>
<sequence length="591" mass="64528">MASRSDQACNACKKQKRRCDKGLPECSLCRRTKRLCEYGIAADPQPTASDWGFLQARLTELENRLADSPRAVEQSLFPNPASAPVSGPALTSSNTLCESLDTHSPGPSSVTSSFRFVGATPAFSMVEDPGPNYGAQFPASMFLDVDCYVWSRVRLPAPRGPIPTPVLSLLSQGNVVLDVSRDYFATVHTWFPMVSKKRMDMGLPVQNAGPDLAMLFLGMKLVTAPGTDATDCALYTTAKSFLAHLESNGAVSLLCLQAMVLIALYEYGHAIYPAAWMSIGSCARYSDVLGLTPGDHPILGQATTWTEAEERRRVWWSISILDKLVSMGSRRRCLVPDPQPEGRLPVDDEAWDCGEVGKALGHSTCTPYQVEQSGFARLCQASIYLGRAIGYARGNPTMSTSRIAEIMSLAHELTGFGAIVDNESTARGLENRFPLLAPRSITRSALFVALERFTCPEKIGAEPGYVGSQGAKAQMELDLQRQSMQVIEQASEQLHTLSMDMLAMLRAEGDVAQPYSLGHVSPFIMDSIYAGAATFHWLLGESGKDVYRTAAADLDMFLDTLSSRWRLGSMYREMLSMHDVSARVEASTVLR</sequence>
<dbReference type="CDD" id="cd12148">
    <property type="entry name" value="fungal_TF_MHR"/>
    <property type="match status" value="1"/>
</dbReference>
<dbReference type="InterPro" id="IPR007219">
    <property type="entry name" value="XnlR_reg_dom"/>
</dbReference>
<dbReference type="InterPro" id="IPR001138">
    <property type="entry name" value="Zn2Cys6_DnaBD"/>
</dbReference>
<evidence type="ECO:0000256" key="2">
    <source>
        <dbReference type="ARBA" id="ARBA00022723"/>
    </source>
</evidence>
<accession>A0A9P8W1M1</accession>
<dbReference type="PANTHER" id="PTHR47338">
    <property type="entry name" value="ZN(II)2CYS6 TRANSCRIPTION FACTOR (EUROFUNG)-RELATED"/>
    <property type="match status" value="1"/>
</dbReference>
<name>A0A9P8W1M1_9HYPO</name>
<dbReference type="PROSITE" id="PS50048">
    <property type="entry name" value="ZN2_CY6_FUNGAL_2"/>
    <property type="match status" value="1"/>
</dbReference>
<dbReference type="Proteomes" id="UP000777438">
    <property type="component" value="Unassembled WGS sequence"/>
</dbReference>
<keyword evidence="2" id="KW-0479">Metal-binding</keyword>
<dbReference type="GO" id="GO:0006351">
    <property type="term" value="P:DNA-templated transcription"/>
    <property type="evidence" value="ECO:0007669"/>
    <property type="project" value="InterPro"/>
</dbReference>
<keyword evidence="4" id="KW-0804">Transcription</keyword>
<comment type="subcellular location">
    <subcellularLocation>
        <location evidence="1">Nucleus</location>
    </subcellularLocation>
</comment>
<dbReference type="SUPFAM" id="SSF57701">
    <property type="entry name" value="Zn2/Cys6 DNA-binding domain"/>
    <property type="match status" value="1"/>
</dbReference>
<dbReference type="GO" id="GO:0008270">
    <property type="term" value="F:zinc ion binding"/>
    <property type="evidence" value="ECO:0007669"/>
    <property type="project" value="InterPro"/>
</dbReference>
<dbReference type="OrthoDB" id="3862662at2759"/>
<evidence type="ECO:0000256" key="3">
    <source>
        <dbReference type="ARBA" id="ARBA00023015"/>
    </source>
</evidence>
<dbReference type="SMART" id="SM00906">
    <property type="entry name" value="Fungal_trans"/>
    <property type="match status" value="1"/>
</dbReference>
<dbReference type="EMBL" id="JAGPYM010000019">
    <property type="protein sequence ID" value="KAH6885008.1"/>
    <property type="molecule type" value="Genomic_DNA"/>
</dbReference>
<evidence type="ECO:0000313" key="7">
    <source>
        <dbReference type="EMBL" id="KAH6885008.1"/>
    </source>
</evidence>
<dbReference type="Pfam" id="PF04082">
    <property type="entry name" value="Fungal_trans"/>
    <property type="match status" value="1"/>
</dbReference>
<dbReference type="GO" id="GO:0005634">
    <property type="term" value="C:nucleus"/>
    <property type="evidence" value="ECO:0007669"/>
    <property type="project" value="UniProtKB-SubCell"/>
</dbReference>
<dbReference type="PANTHER" id="PTHR47338:SF20">
    <property type="entry name" value="ZN(II)2CYS6 TRANSCRIPTION FACTOR (EUROFUNG)"/>
    <property type="match status" value="1"/>
</dbReference>
<dbReference type="Pfam" id="PF00172">
    <property type="entry name" value="Zn_clus"/>
    <property type="match status" value="1"/>
</dbReference>
<dbReference type="CDD" id="cd00067">
    <property type="entry name" value="GAL4"/>
    <property type="match status" value="1"/>
</dbReference>
<dbReference type="PROSITE" id="PS00463">
    <property type="entry name" value="ZN2_CY6_FUNGAL_1"/>
    <property type="match status" value="1"/>
</dbReference>
<evidence type="ECO:0000256" key="5">
    <source>
        <dbReference type="ARBA" id="ARBA00023242"/>
    </source>
</evidence>
<comment type="caution">
    <text evidence="7">The sequence shown here is derived from an EMBL/GenBank/DDBJ whole genome shotgun (WGS) entry which is preliminary data.</text>
</comment>
<dbReference type="SMART" id="SM00066">
    <property type="entry name" value="GAL4"/>
    <property type="match status" value="1"/>
</dbReference>
<dbReference type="GO" id="GO:0000981">
    <property type="term" value="F:DNA-binding transcription factor activity, RNA polymerase II-specific"/>
    <property type="evidence" value="ECO:0007669"/>
    <property type="project" value="InterPro"/>
</dbReference>
<organism evidence="7 8">
    <name type="scientific">Thelonectria olida</name>
    <dbReference type="NCBI Taxonomy" id="1576542"/>
    <lineage>
        <taxon>Eukaryota</taxon>
        <taxon>Fungi</taxon>
        <taxon>Dikarya</taxon>
        <taxon>Ascomycota</taxon>
        <taxon>Pezizomycotina</taxon>
        <taxon>Sordariomycetes</taxon>
        <taxon>Hypocreomycetidae</taxon>
        <taxon>Hypocreales</taxon>
        <taxon>Nectriaceae</taxon>
        <taxon>Thelonectria</taxon>
    </lineage>
</organism>
<feature type="domain" description="Zn(2)-C6 fungal-type" evidence="6">
    <location>
        <begin position="8"/>
        <end position="38"/>
    </location>
</feature>
<evidence type="ECO:0000256" key="4">
    <source>
        <dbReference type="ARBA" id="ARBA00023163"/>
    </source>
</evidence>
<dbReference type="Gene3D" id="4.10.240.10">
    <property type="entry name" value="Zn(2)-C6 fungal-type DNA-binding domain"/>
    <property type="match status" value="1"/>
</dbReference>
<protein>
    <recommendedName>
        <fullName evidence="6">Zn(2)-C6 fungal-type domain-containing protein</fullName>
    </recommendedName>
</protein>
<proteinExistence type="predicted"/>
<keyword evidence="5" id="KW-0539">Nucleus</keyword>